<dbReference type="Pfam" id="PF01388">
    <property type="entry name" value="ARID"/>
    <property type="match status" value="1"/>
</dbReference>
<feature type="compositionally biased region" description="Polar residues" evidence="15">
    <location>
        <begin position="1"/>
        <end position="13"/>
    </location>
</feature>
<evidence type="ECO:0000256" key="1">
    <source>
        <dbReference type="ARBA" id="ARBA00001954"/>
    </source>
</evidence>
<evidence type="ECO:0000256" key="15">
    <source>
        <dbReference type="SAM" id="MobiDB-lite"/>
    </source>
</evidence>
<proteinExistence type="inferred from homology"/>
<dbReference type="InterPro" id="IPR003349">
    <property type="entry name" value="JmjN"/>
</dbReference>
<dbReference type="SUPFAM" id="SSF46774">
    <property type="entry name" value="ARID-like"/>
    <property type="match status" value="1"/>
</dbReference>
<feature type="region of interest" description="Disordered" evidence="15">
    <location>
        <begin position="234"/>
        <end position="284"/>
    </location>
</feature>
<dbReference type="EC" id="1.14.11.67" evidence="4"/>
<accession>A0A8K0FXR4</accession>
<evidence type="ECO:0000259" key="17">
    <source>
        <dbReference type="PROSITE" id="PS51183"/>
    </source>
</evidence>
<dbReference type="Gene3D" id="1.10.150.60">
    <property type="entry name" value="ARID DNA-binding domain"/>
    <property type="match status" value="1"/>
</dbReference>
<evidence type="ECO:0000256" key="12">
    <source>
        <dbReference type="ARBA" id="ARBA00023004"/>
    </source>
</evidence>
<evidence type="ECO:0000256" key="13">
    <source>
        <dbReference type="ARBA" id="ARBA00023242"/>
    </source>
</evidence>
<dbReference type="GO" id="GO:0034647">
    <property type="term" value="F:histone H3K4me/H3K4me2/H3K4me3 demethylase activity"/>
    <property type="evidence" value="ECO:0007669"/>
    <property type="project" value="UniProtKB-EC"/>
</dbReference>
<evidence type="ECO:0000256" key="5">
    <source>
        <dbReference type="ARBA" id="ARBA00022723"/>
    </source>
</evidence>
<dbReference type="GO" id="GO:0000785">
    <property type="term" value="C:chromatin"/>
    <property type="evidence" value="ECO:0007669"/>
    <property type="project" value="TreeGrafter"/>
</dbReference>
<evidence type="ECO:0000256" key="2">
    <source>
        <dbReference type="ARBA" id="ARBA00004123"/>
    </source>
</evidence>
<feature type="region of interest" description="Disordered" evidence="15">
    <location>
        <begin position="1"/>
        <end position="64"/>
    </location>
</feature>
<dbReference type="PANTHER" id="PTHR10694">
    <property type="entry name" value="LYSINE-SPECIFIC DEMETHYLASE"/>
    <property type="match status" value="1"/>
</dbReference>
<dbReference type="AlphaFoldDB" id="A0A8K0FXR4"/>
<dbReference type="PROSITE" id="PS51183">
    <property type="entry name" value="JMJN"/>
    <property type="match status" value="1"/>
</dbReference>
<feature type="compositionally biased region" description="Basic and acidic residues" evidence="15">
    <location>
        <begin position="241"/>
        <end position="251"/>
    </location>
</feature>
<dbReference type="InterPro" id="IPR036431">
    <property type="entry name" value="ARID_dom_sf"/>
</dbReference>
<keyword evidence="8" id="KW-0862">Zinc</keyword>
<evidence type="ECO:0000256" key="3">
    <source>
        <dbReference type="ARBA" id="ARBA00006801"/>
    </source>
</evidence>
<feature type="compositionally biased region" description="Gly residues" evidence="15">
    <location>
        <begin position="20"/>
        <end position="36"/>
    </location>
</feature>
<dbReference type="OrthoDB" id="1678912at2759"/>
<evidence type="ECO:0000256" key="8">
    <source>
        <dbReference type="ARBA" id="ARBA00022833"/>
    </source>
</evidence>
<dbReference type="PANTHER" id="PTHR10694:SF33">
    <property type="entry name" value="LYSINE-SPECIFIC DEMETHYLASE 5"/>
    <property type="match status" value="1"/>
</dbReference>
<keyword evidence="19" id="KW-1185">Reference proteome</keyword>
<sequence length="303" mass="33740">MTSKTENSLNCSKSLDMESPGGGGGGTGTGTGGSTGTGTKPTHTNGPKHGSPISGHLKPDNFDFQVPPEAPVFHPTEEEFKDPLAYINKIRPIAENTGICKIKPPANWQPPFAVDVDKLRFTPRIQRLNELEAKTRVKLNFLDQIAKFWELQGSSLRIPMVEKRALDLYTLHRLVQAEGGSDVISKERKWSKIAVQMGYPPGKGIGTILKTHFERLLYPYDIFREGKSVNIKVESSDPAESAEKVDKDYKPHGIAGRMTVKPPSDKHSRRSKRYEASDTEAKSETPPEVYFNIYVYKNNIFLI</sequence>
<dbReference type="GO" id="GO:0008270">
    <property type="term" value="F:zinc ion binding"/>
    <property type="evidence" value="ECO:0007669"/>
    <property type="project" value="UniProtKB-KW"/>
</dbReference>
<dbReference type="GO" id="GO:0006355">
    <property type="term" value="P:regulation of DNA-templated transcription"/>
    <property type="evidence" value="ECO:0007669"/>
    <property type="project" value="TreeGrafter"/>
</dbReference>
<protein>
    <recommendedName>
        <fullName evidence="4">[histone H3]-trimethyl-L-lysine(4) demethylase</fullName>
        <ecNumber evidence="4">1.14.11.67</ecNumber>
    </recommendedName>
</protein>
<comment type="catalytic activity">
    <reaction evidence="14">
        <text>N(6),N(6),N(6)-trimethyl-L-lysyl(4)-[histone H3] + 3 2-oxoglutarate + 3 O2 = L-lysyl(4)-[histone H3] + 3 formaldehyde + 3 succinate + 3 CO2</text>
        <dbReference type="Rhea" id="RHEA:60208"/>
        <dbReference type="Rhea" id="RHEA-COMP:15537"/>
        <dbReference type="Rhea" id="RHEA-COMP:15547"/>
        <dbReference type="ChEBI" id="CHEBI:15379"/>
        <dbReference type="ChEBI" id="CHEBI:16526"/>
        <dbReference type="ChEBI" id="CHEBI:16810"/>
        <dbReference type="ChEBI" id="CHEBI:16842"/>
        <dbReference type="ChEBI" id="CHEBI:29969"/>
        <dbReference type="ChEBI" id="CHEBI:30031"/>
        <dbReference type="ChEBI" id="CHEBI:61961"/>
        <dbReference type="EC" id="1.14.11.67"/>
    </reaction>
</comment>
<organism evidence="18 19">
    <name type="scientific">Ignelater luminosus</name>
    <name type="common">Cucubano</name>
    <name type="synonym">Pyrophorus luminosus</name>
    <dbReference type="NCBI Taxonomy" id="2038154"/>
    <lineage>
        <taxon>Eukaryota</taxon>
        <taxon>Metazoa</taxon>
        <taxon>Ecdysozoa</taxon>
        <taxon>Arthropoda</taxon>
        <taxon>Hexapoda</taxon>
        <taxon>Insecta</taxon>
        <taxon>Pterygota</taxon>
        <taxon>Neoptera</taxon>
        <taxon>Endopterygota</taxon>
        <taxon>Coleoptera</taxon>
        <taxon>Polyphaga</taxon>
        <taxon>Elateriformia</taxon>
        <taxon>Elateroidea</taxon>
        <taxon>Elateridae</taxon>
        <taxon>Agrypninae</taxon>
        <taxon>Pyrophorini</taxon>
        <taxon>Ignelater</taxon>
    </lineage>
</organism>
<dbReference type="FunFam" id="2.60.120.650:FF:000035">
    <property type="entry name" value="PHD transcription factor Rum1"/>
    <property type="match status" value="1"/>
</dbReference>
<keyword evidence="6" id="KW-0677">Repeat</keyword>
<keyword evidence="11" id="KW-0560">Oxidoreductase</keyword>
<dbReference type="GO" id="GO:0003677">
    <property type="term" value="F:DNA binding"/>
    <property type="evidence" value="ECO:0007669"/>
    <property type="project" value="InterPro"/>
</dbReference>
<keyword evidence="10" id="KW-0223">Dioxygenase</keyword>
<evidence type="ECO:0000313" key="19">
    <source>
        <dbReference type="Proteomes" id="UP000801492"/>
    </source>
</evidence>
<evidence type="ECO:0000256" key="6">
    <source>
        <dbReference type="ARBA" id="ARBA00022737"/>
    </source>
</evidence>
<dbReference type="SMART" id="SM01014">
    <property type="entry name" value="ARID"/>
    <property type="match status" value="1"/>
</dbReference>
<evidence type="ECO:0000256" key="14">
    <source>
        <dbReference type="ARBA" id="ARBA00048734"/>
    </source>
</evidence>
<dbReference type="SMART" id="SM00545">
    <property type="entry name" value="JmjN"/>
    <property type="match status" value="1"/>
</dbReference>
<feature type="compositionally biased region" description="Basic and acidic residues" evidence="15">
    <location>
        <begin position="273"/>
        <end position="284"/>
    </location>
</feature>
<keyword evidence="12" id="KW-0408">Iron</keyword>
<dbReference type="Pfam" id="PF02375">
    <property type="entry name" value="JmjN"/>
    <property type="match status" value="1"/>
</dbReference>
<keyword evidence="7" id="KW-0863">Zinc-finger</keyword>
<feature type="domain" description="JmjN" evidence="17">
    <location>
        <begin position="70"/>
        <end position="111"/>
    </location>
</feature>
<comment type="cofactor">
    <cofactor evidence="1">
        <name>Fe(2+)</name>
        <dbReference type="ChEBI" id="CHEBI:29033"/>
    </cofactor>
</comment>
<dbReference type="InterPro" id="IPR001606">
    <property type="entry name" value="ARID_dom"/>
</dbReference>
<evidence type="ECO:0000256" key="9">
    <source>
        <dbReference type="ARBA" id="ARBA00022853"/>
    </source>
</evidence>
<dbReference type="FunFam" id="1.10.150.60:FF:000001">
    <property type="entry name" value="Putative lysine-specific demethylase 5b"/>
    <property type="match status" value="1"/>
</dbReference>
<evidence type="ECO:0000256" key="7">
    <source>
        <dbReference type="ARBA" id="ARBA00022771"/>
    </source>
</evidence>
<dbReference type="GO" id="GO:0005634">
    <property type="term" value="C:nucleus"/>
    <property type="evidence" value="ECO:0007669"/>
    <property type="project" value="UniProtKB-SubCell"/>
</dbReference>
<dbReference type="EMBL" id="VTPC01090965">
    <property type="protein sequence ID" value="KAF2880482.1"/>
    <property type="molecule type" value="Genomic_DNA"/>
</dbReference>
<keyword evidence="5" id="KW-0479">Metal-binding</keyword>
<feature type="domain" description="ARID" evidence="16">
    <location>
        <begin position="135"/>
        <end position="225"/>
    </location>
</feature>
<gene>
    <name evidence="18" type="ORF">ILUMI_25689</name>
</gene>
<evidence type="ECO:0000256" key="10">
    <source>
        <dbReference type="ARBA" id="ARBA00022964"/>
    </source>
</evidence>
<evidence type="ECO:0000259" key="16">
    <source>
        <dbReference type="PROSITE" id="PS51011"/>
    </source>
</evidence>
<evidence type="ECO:0000313" key="18">
    <source>
        <dbReference type="EMBL" id="KAF2880482.1"/>
    </source>
</evidence>
<reference evidence="18" key="1">
    <citation type="submission" date="2019-08" db="EMBL/GenBank/DDBJ databases">
        <title>The genome of the North American firefly Photinus pyralis.</title>
        <authorList>
            <consortium name="Photinus pyralis genome working group"/>
            <person name="Fallon T.R."/>
            <person name="Sander Lower S.E."/>
            <person name="Weng J.-K."/>
        </authorList>
    </citation>
    <scope>NUCLEOTIDE SEQUENCE</scope>
    <source>
        <strain evidence="18">TRF0915ILg1</strain>
        <tissue evidence="18">Whole body</tissue>
    </source>
</reference>
<dbReference type="PROSITE" id="PS51011">
    <property type="entry name" value="ARID"/>
    <property type="match status" value="1"/>
</dbReference>
<keyword evidence="9" id="KW-0156">Chromatin regulator</keyword>
<evidence type="ECO:0000256" key="11">
    <source>
        <dbReference type="ARBA" id="ARBA00023002"/>
    </source>
</evidence>
<dbReference type="Proteomes" id="UP000801492">
    <property type="component" value="Unassembled WGS sequence"/>
</dbReference>
<name>A0A8K0FXR4_IGNLU</name>
<keyword evidence="13" id="KW-0539">Nucleus</keyword>
<comment type="similarity">
    <text evidence="3">Belongs to the JARID1 histone demethylase family.</text>
</comment>
<comment type="caution">
    <text evidence="18">The sequence shown here is derived from an EMBL/GenBank/DDBJ whole genome shotgun (WGS) entry which is preliminary data.</text>
</comment>
<dbReference type="CDD" id="cd16864">
    <property type="entry name" value="ARID_JARID"/>
    <property type="match status" value="1"/>
</dbReference>
<dbReference type="SMART" id="SM00501">
    <property type="entry name" value="BRIGHT"/>
    <property type="match status" value="1"/>
</dbReference>
<comment type="subcellular location">
    <subcellularLocation>
        <location evidence="2">Nucleus</location>
    </subcellularLocation>
</comment>
<evidence type="ECO:0000256" key="4">
    <source>
        <dbReference type="ARBA" id="ARBA00012902"/>
    </source>
</evidence>